<keyword evidence="2" id="KW-1185">Reference proteome</keyword>
<accession>A0A1U7CMP7</accession>
<gene>
    <name evidence="1" type="ORF">BSF38_01681</name>
</gene>
<dbReference type="KEGG" id="pbor:BSF38_01681"/>
<reference evidence="2" key="1">
    <citation type="submission" date="2016-12" db="EMBL/GenBank/DDBJ databases">
        <title>Comparative genomics of four Isosphaeraceae planctomycetes: a common pool of plasmids and glycoside hydrolase genes.</title>
        <authorList>
            <person name="Ivanova A."/>
        </authorList>
    </citation>
    <scope>NUCLEOTIDE SEQUENCE [LARGE SCALE GENOMIC DNA]</scope>
    <source>
        <strain evidence="2">PX4</strain>
    </source>
</reference>
<organism evidence="1 2">
    <name type="scientific">Paludisphaera borealis</name>
    <dbReference type="NCBI Taxonomy" id="1387353"/>
    <lineage>
        <taxon>Bacteria</taxon>
        <taxon>Pseudomonadati</taxon>
        <taxon>Planctomycetota</taxon>
        <taxon>Planctomycetia</taxon>
        <taxon>Isosphaerales</taxon>
        <taxon>Isosphaeraceae</taxon>
        <taxon>Paludisphaera</taxon>
    </lineage>
</organism>
<dbReference type="Proteomes" id="UP000186309">
    <property type="component" value="Chromosome"/>
</dbReference>
<sequence length="165" mass="18064">MGFFDVLKGFLSSVAHPGASDDARARLRDAWGLDDDSPTAARESSSIAPSADADLPSLYDVEQWRKKLRRIFEDLPASKSEWAALMTEARAYNLDDAWIAERLAEEFTLLIRGVVADRVLSEADHERVETARKLIGITESQAEAAVHAIVAEAEAFFGGSVVEEA</sequence>
<protein>
    <submittedName>
        <fullName evidence="1">Uncharacterized protein</fullName>
    </submittedName>
</protein>
<dbReference type="EMBL" id="CP019082">
    <property type="protein sequence ID" value="APW60215.1"/>
    <property type="molecule type" value="Genomic_DNA"/>
</dbReference>
<name>A0A1U7CMP7_9BACT</name>
<dbReference type="STRING" id="1387353.BSF38_01681"/>
<dbReference type="RefSeq" id="WP_076350691.1">
    <property type="nucleotide sequence ID" value="NZ_CP019082.1"/>
</dbReference>
<proteinExistence type="predicted"/>
<evidence type="ECO:0000313" key="1">
    <source>
        <dbReference type="EMBL" id="APW60215.1"/>
    </source>
</evidence>
<dbReference type="AlphaFoldDB" id="A0A1U7CMP7"/>
<dbReference type="OrthoDB" id="272419at2"/>
<evidence type="ECO:0000313" key="2">
    <source>
        <dbReference type="Proteomes" id="UP000186309"/>
    </source>
</evidence>